<name>A0ACB8TS28_9APHY</name>
<keyword evidence="2" id="KW-1185">Reference proteome</keyword>
<sequence length="1021" mass="115353">MDEVAALEALANNLSLITENPYDLSLHIQNVRLERETGMEDQEEAVLDMLVTYWAAGEQVWMPLIDLRVKNSNLESPEGLQSVLELFEKAEADYLSIPILKRHLEFLLERFNHFQELDARPKDLEDMFTQEWTRPRIENVVAQGIAHLTQSYVLWDLKKDWELERLEEATADEKKALAQNIETMFLERLRQPHSNHDETFQAYSSFTTNYKPADQYETLLVQASKLRAQAVKAYQKRESYESSLTQADYSLEGYAYYLEFEKRGKKLDLFLLPALYERAIAEADRRRFADEPNAGTALVIFWIGYLDFIRTHNFEDNIRYEIYKRATRSVPSSGEVWARYIRFLERLGHADEVNAAYSSALSVKPLTLDSDQLVPVVFAKASFERRKVEREEIDNEGYEGVLLPLLEAQSLIREKIKTGDPRLRLEKYFSSICLDAANLPEEAINMWSATVRHYKTSYMAWIAYTDALIRLGMYDQARNVFREIAPKNLDWPEAVWEAWTAFEQVHGSVEELEDCFDRIERAQKQVNAKRAKDAEKAALQAAQFITEQQGGVPLAEASAQGDAQMEVDHALSEGSSKRKAEDEVPAEGSKKARIDQVPSSLKRDRENCTVFVANLPSNTSEEDLRLLFKDCGPIREVKITSLSNSLVATVEFMERDSVPAALTKDKKRIHDEEVVVHLAWQSTLYVTNFPESADDEFIRTLFGKYGVLFDVRWPSKKFKNSRRFCYVQFASPNSAKAALELHSTEIEPGLPLSVLISNPERKKDRTDSDANDREIYVAGLARSVTKQDLEKLFSTYGTVKEVRLVLDDKGQTRGFAFVEFQQEKDALASLSANNHELKKRRIAVTLADTRVKAAKNHPSGKRSAEVRNRSIRVRGLPAGTQEGLLQQILSKHAQVQRVEVFQDSHEAIAEMENPAEAGKLLLLSAPIVFNGQTLQLSEESLESAPPTHRATASRPLPGAPTGLFVPRTAASRPRAGLGSKRARATVSAAPGTNTTFTAASSTATTSTAKGQDDFRKMLGGA</sequence>
<evidence type="ECO:0000313" key="2">
    <source>
        <dbReference type="Proteomes" id="UP001055072"/>
    </source>
</evidence>
<dbReference type="EMBL" id="MU274938">
    <property type="protein sequence ID" value="KAI0084788.1"/>
    <property type="molecule type" value="Genomic_DNA"/>
</dbReference>
<protein>
    <submittedName>
        <fullName evidence="1">Uncharacterized protein</fullName>
    </submittedName>
</protein>
<evidence type="ECO:0000313" key="1">
    <source>
        <dbReference type="EMBL" id="KAI0084788.1"/>
    </source>
</evidence>
<gene>
    <name evidence="1" type="ORF">BDY19DRAFT_1077256</name>
</gene>
<reference evidence="1" key="1">
    <citation type="journal article" date="2021" name="Environ. Microbiol.">
        <title>Gene family expansions and transcriptome signatures uncover fungal adaptations to wood decay.</title>
        <authorList>
            <person name="Hage H."/>
            <person name="Miyauchi S."/>
            <person name="Viragh M."/>
            <person name="Drula E."/>
            <person name="Min B."/>
            <person name="Chaduli D."/>
            <person name="Navarro D."/>
            <person name="Favel A."/>
            <person name="Norest M."/>
            <person name="Lesage-Meessen L."/>
            <person name="Balint B."/>
            <person name="Merenyi Z."/>
            <person name="de Eugenio L."/>
            <person name="Morin E."/>
            <person name="Martinez A.T."/>
            <person name="Baldrian P."/>
            <person name="Stursova M."/>
            <person name="Martinez M.J."/>
            <person name="Novotny C."/>
            <person name="Magnuson J.K."/>
            <person name="Spatafora J.W."/>
            <person name="Maurice S."/>
            <person name="Pangilinan J."/>
            <person name="Andreopoulos W."/>
            <person name="LaButti K."/>
            <person name="Hundley H."/>
            <person name="Na H."/>
            <person name="Kuo A."/>
            <person name="Barry K."/>
            <person name="Lipzen A."/>
            <person name="Henrissat B."/>
            <person name="Riley R."/>
            <person name="Ahrendt S."/>
            <person name="Nagy L.G."/>
            <person name="Grigoriev I.V."/>
            <person name="Martin F."/>
            <person name="Rosso M.N."/>
        </authorList>
    </citation>
    <scope>NUCLEOTIDE SEQUENCE</scope>
    <source>
        <strain evidence="1">CBS 384.51</strain>
    </source>
</reference>
<proteinExistence type="predicted"/>
<organism evidence="1 2">
    <name type="scientific">Irpex rosettiformis</name>
    <dbReference type="NCBI Taxonomy" id="378272"/>
    <lineage>
        <taxon>Eukaryota</taxon>
        <taxon>Fungi</taxon>
        <taxon>Dikarya</taxon>
        <taxon>Basidiomycota</taxon>
        <taxon>Agaricomycotina</taxon>
        <taxon>Agaricomycetes</taxon>
        <taxon>Polyporales</taxon>
        <taxon>Irpicaceae</taxon>
        <taxon>Irpex</taxon>
    </lineage>
</organism>
<comment type="caution">
    <text evidence="1">The sequence shown here is derived from an EMBL/GenBank/DDBJ whole genome shotgun (WGS) entry which is preliminary data.</text>
</comment>
<accession>A0ACB8TS28</accession>
<dbReference type="Proteomes" id="UP001055072">
    <property type="component" value="Unassembled WGS sequence"/>
</dbReference>